<gene>
    <name evidence="2" type="ORF">scyTo_0004889</name>
</gene>
<evidence type="ECO:0000313" key="3">
    <source>
        <dbReference type="Proteomes" id="UP000288216"/>
    </source>
</evidence>
<protein>
    <submittedName>
        <fullName evidence="2">Uncharacterized protein</fullName>
    </submittedName>
</protein>
<name>A0A401NYP6_SCYTO</name>
<keyword evidence="1" id="KW-0732">Signal</keyword>
<organism evidence="2 3">
    <name type="scientific">Scyliorhinus torazame</name>
    <name type="common">Cloudy catshark</name>
    <name type="synonym">Catulus torazame</name>
    <dbReference type="NCBI Taxonomy" id="75743"/>
    <lineage>
        <taxon>Eukaryota</taxon>
        <taxon>Metazoa</taxon>
        <taxon>Chordata</taxon>
        <taxon>Craniata</taxon>
        <taxon>Vertebrata</taxon>
        <taxon>Chondrichthyes</taxon>
        <taxon>Elasmobranchii</taxon>
        <taxon>Galeomorphii</taxon>
        <taxon>Galeoidea</taxon>
        <taxon>Carcharhiniformes</taxon>
        <taxon>Scyliorhinidae</taxon>
        <taxon>Scyliorhinus</taxon>
    </lineage>
</organism>
<proteinExistence type="predicted"/>
<sequence length="165" mass="18320">MLWIVVPLFLLCIIAIVRSSLCRIPNKQGIGMLVKLKFICICGIKSDLYKGRDNDPGISAMTVPEIGEPCADGNSSEPKHLAVMMPLINNKKTETPTLENKSEILDSGTVAVVVHSKDNAEDNIPFPVQENGRYSNTYYPIEEQSQKQYSQSIMIETKDMTQSSL</sequence>
<reference evidence="2 3" key="1">
    <citation type="journal article" date="2018" name="Nat. Ecol. Evol.">
        <title>Shark genomes provide insights into elasmobranch evolution and the origin of vertebrates.</title>
        <authorList>
            <person name="Hara Y"/>
            <person name="Yamaguchi K"/>
            <person name="Onimaru K"/>
            <person name="Kadota M"/>
            <person name="Koyanagi M"/>
            <person name="Keeley SD"/>
            <person name="Tatsumi K"/>
            <person name="Tanaka K"/>
            <person name="Motone F"/>
            <person name="Kageyama Y"/>
            <person name="Nozu R"/>
            <person name="Adachi N"/>
            <person name="Nishimura O"/>
            <person name="Nakagawa R"/>
            <person name="Tanegashima C"/>
            <person name="Kiyatake I"/>
            <person name="Matsumoto R"/>
            <person name="Murakumo K"/>
            <person name="Nishida K"/>
            <person name="Terakita A"/>
            <person name="Kuratani S"/>
            <person name="Sato K"/>
            <person name="Hyodo S Kuraku.S."/>
        </authorList>
    </citation>
    <scope>NUCLEOTIDE SEQUENCE [LARGE SCALE GENOMIC DNA]</scope>
</reference>
<accession>A0A401NYP6</accession>
<dbReference type="EMBL" id="BFAA01001473">
    <property type="protein sequence ID" value="GCB65987.1"/>
    <property type="molecule type" value="Genomic_DNA"/>
</dbReference>
<evidence type="ECO:0000256" key="1">
    <source>
        <dbReference type="SAM" id="SignalP"/>
    </source>
</evidence>
<dbReference type="Proteomes" id="UP000288216">
    <property type="component" value="Unassembled WGS sequence"/>
</dbReference>
<dbReference type="OrthoDB" id="9374769at2759"/>
<feature type="signal peptide" evidence="1">
    <location>
        <begin position="1"/>
        <end position="19"/>
    </location>
</feature>
<keyword evidence="3" id="KW-1185">Reference proteome</keyword>
<feature type="chain" id="PRO_5019364104" evidence="1">
    <location>
        <begin position="20"/>
        <end position="165"/>
    </location>
</feature>
<comment type="caution">
    <text evidence="2">The sequence shown here is derived from an EMBL/GenBank/DDBJ whole genome shotgun (WGS) entry which is preliminary data.</text>
</comment>
<dbReference type="AlphaFoldDB" id="A0A401NYP6"/>
<evidence type="ECO:0000313" key="2">
    <source>
        <dbReference type="EMBL" id="GCB65987.1"/>
    </source>
</evidence>